<evidence type="ECO:0000256" key="3">
    <source>
        <dbReference type="ARBA" id="ARBA00022989"/>
    </source>
</evidence>
<dbReference type="Gene3D" id="2.30.42.10">
    <property type="match status" value="3"/>
</dbReference>
<accession>A0AAE3FPQ3</accession>
<feature type="transmembrane region" description="Helical" evidence="5">
    <location>
        <begin position="112"/>
        <end position="132"/>
    </location>
</feature>
<proteinExistence type="predicted"/>
<feature type="transmembrane region" description="Helical" evidence="5">
    <location>
        <begin position="187"/>
        <end position="212"/>
    </location>
</feature>
<keyword evidence="7" id="KW-0645">Protease</keyword>
<feature type="transmembrane region" description="Helical" evidence="5">
    <location>
        <begin position="577"/>
        <end position="596"/>
    </location>
</feature>
<feature type="domain" description="PDZ" evidence="6">
    <location>
        <begin position="199"/>
        <end position="271"/>
    </location>
</feature>
<dbReference type="SMART" id="SM00228">
    <property type="entry name" value="PDZ"/>
    <property type="match status" value="2"/>
</dbReference>
<dbReference type="Pfam" id="PF17820">
    <property type="entry name" value="PDZ_6"/>
    <property type="match status" value="1"/>
</dbReference>
<evidence type="ECO:0000256" key="1">
    <source>
        <dbReference type="ARBA" id="ARBA00004127"/>
    </source>
</evidence>
<evidence type="ECO:0000256" key="4">
    <source>
        <dbReference type="ARBA" id="ARBA00023136"/>
    </source>
</evidence>
<comment type="subcellular location">
    <subcellularLocation>
        <location evidence="1">Endomembrane system</location>
        <topology evidence="1">Multi-pass membrane protein</topology>
    </subcellularLocation>
</comment>
<feature type="domain" description="PDZ" evidence="6">
    <location>
        <begin position="274"/>
        <end position="330"/>
    </location>
</feature>
<organism evidence="7 8">
    <name type="scientific">Natranaeroarchaeum aerophilus</name>
    <dbReference type="NCBI Taxonomy" id="2917711"/>
    <lineage>
        <taxon>Archaea</taxon>
        <taxon>Methanobacteriati</taxon>
        <taxon>Methanobacteriota</taxon>
        <taxon>Stenosarchaea group</taxon>
        <taxon>Halobacteria</taxon>
        <taxon>Halobacteriales</taxon>
        <taxon>Natronoarchaeaceae</taxon>
        <taxon>Natranaeroarchaeum</taxon>
    </lineage>
</organism>
<dbReference type="PANTHER" id="PTHR13325">
    <property type="entry name" value="PROTEASE M50 MEMBRANE-BOUND TRANSCRIPTION FACTOR SITE 2 PROTEASE"/>
    <property type="match status" value="1"/>
</dbReference>
<dbReference type="InterPro" id="IPR036034">
    <property type="entry name" value="PDZ_sf"/>
</dbReference>
<dbReference type="GO" id="GO:0031293">
    <property type="term" value="P:membrane protein intracellular domain proteolysis"/>
    <property type="evidence" value="ECO:0007669"/>
    <property type="project" value="TreeGrafter"/>
</dbReference>
<evidence type="ECO:0000256" key="2">
    <source>
        <dbReference type="ARBA" id="ARBA00022692"/>
    </source>
</evidence>
<dbReference type="PANTHER" id="PTHR13325:SF3">
    <property type="entry name" value="MEMBRANE-BOUND TRANSCRIPTION FACTOR SITE-2 PROTEASE"/>
    <property type="match status" value="1"/>
</dbReference>
<dbReference type="GO" id="GO:0005737">
    <property type="term" value="C:cytoplasm"/>
    <property type="evidence" value="ECO:0007669"/>
    <property type="project" value="TreeGrafter"/>
</dbReference>
<comment type="caution">
    <text evidence="7">The sequence shown here is derived from an EMBL/GenBank/DDBJ whole genome shotgun (WGS) entry which is preliminary data.</text>
</comment>
<dbReference type="RefSeq" id="WP_250594001.1">
    <property type="nucleotide sequence ID" value="NZ_JAKRVY010000001.1"/>
</dbReference>
<dbReference type="InterPro" id="IPR001478">
    <property type="entry name" value="PDZ"/>
</dbReference>
<keyword evidence="7" id="KW-0378">Hydrolase</keyword>
<feature type="transmembrane region" description="Helical" evidence="5">
    <location>
        <begin position="468"/>
        <end position="489"/>
    </location>
</feature>
<protein>
    <submittedName>
        <fullName evidence="7">Site-2 protease family protein</fullName>
    </submittedName>
</protein>
<keyword evidence="3 5" id="KW-1133">Transmembrane helix</keyword>
<evidence type="ECO:0000256" key="5">
    <source>
        <dbReference type="SAM" id="Phobius"/>
    </source>
</evidence>
<name>A0AAE3FPQ3_9EURY</name>
<evidence type="ECO:0000313" key="7">
    <source>
        <dbReference type="EMBL" id="MCL9812374.1"/>
    </source>
</evidence>
<dbReference type="InterPro" id="IPR001193">
    <property type="entry name" value="MBTPS2"/>
</dbReference>
<reference evidence="7 8" key="1">
    <citation type="journal article" date="2022" name="Syst. Appl. Microbiol.">
        <title>Natronocalculus amylovorans gen. nov., sp. nov., and Natranaeroarchaeum aerophilus sp. nov., dominant culturable amylolytic natronoarchaea from hypersaline soda lakes in southwestern Siberia.</title>
        <authorList>
            <person name="Sorokin D.Y."/>
            <person name="Elcheninov A.G."/>
            <person name="Khizhniak T.V."/>
            <person name="Koenen M."/>
            <person name="Bale N.J."/>
            <person name="Damste J.S.S."/>
            <person name="Kublanov I.V."/>
        </authorList>
    </citation>
    <scope>NUCLEOTIDE SEQUENCE [LARGE SCALE GENOMIC DNA]</scope>
    <source>
        <strain evidence="7 8">AArc-St1-1</strain>
    </source>
</reference>
<sequence>MSTLVWVVGGILAYWVLVRTANQRGWLPEYVNTQGPITTIHTKRGREFLDWLSQWDRFWRAWANMGLGIALVVMVGAFLMLVLSAALALSSPQPTQVTQPRNVLAIPGVNDFLPLSMAPEIVLALLVGLVVHEGGHGLLCRVEDIDINSMGVAMLAIIPIGAFVEPEQESQRNASRGGSSRMFAAGVTNNFVLSVLVFALLFGPVAGAIAVAPGASIAGPVPNSGAETAGIDRGDRITALDGEPIETNSDLEGALADTDREAVTVELNEDEERTIEQRLVVDAVTQGGPDNVEIGDRITAVDGETVDTRDELQTALGAEEVVTVDIDRNGEAVDETFATGALVVVAEDGPLADDAGLEPGSSVVITGIAGERVLTGDDLSDVMDEQSPDETAEIVVYEGIDRTTHEVTFAEADDGGALVGAASVAPGVNGITTSEWGLQYYPAGTYLEILGGENDEEAAIDPGVTDSFIGKTLLVLFLPLAGIIGGATFPESFAGFTSEIMNFYVVDGPLAALGAGTFVLANILFWVGWINIQLGFFNCIPAFPLDGGHILRTSTEAIVSRLPIEGSYQLTKTVTTTVGLTMLLCLLLVIFGPRLLA</sequence>
<dbReference type="InterPro" id="IPR041489">
    <property type="entry name" value="PDZ_6"/>
</dbReference>
<dbReference type="AlphaFoldDB" id="A0AAE3FPQ3"/>
<feature type="transmembrane region" description="Helical" evidence="5">
    <location>
        <begin position="65"/>
        <end position="91"/>
    </location>
</feature>
<evidence type="ECO:0000259" key="6">
    <source>
        <dbReference type="SMART" id="SM00228"/>
    </source>
</evidence>
<keyword evidence="4 5" id="KW-0472">Membrane</keyword>
<feature type="transmembrane region" description="Helical" evidence="5">
    <location>
        <begin position="510"/>
        <end position="529"/>
    </location>
</feature>
<dbReference type="CDD" id="cd06159">
    <property type="entry name" value="S2P-M50_PDZ_Arch"/>
    <property type="match status" value="1"/>
</dbReference>
<dbReference type="EMBL" id="JAKRVY010000001">
    <property type="protein sequence ID" value="MCL9812374.1"/>
    <property type="molecule type" value="Genomic_DNA"/>
</dbReference>
<keyword evidence="8" id="KW-1185">Reference proteome</keyword>
<evidence type="ECO:0000313" key="8">
    <source>
        <dbReference type="Proteomes" id="UP001202674"/>
    </source>
</evidence>
<dbReference type="SUPFAM" id="SSF50156">
    <property type="entry name" value="PDZ domain-like"/>
    <property type="match status" value="3"/>
</dbReference>
<dbReference type="GO" id="GO:0012505">
    <property type="term" value="C:endomembrane system"/>
    <property type="evidence" value="ECO:0007669"/>
    <property type="project" value="UniProtKB-SubCell"/>
</dbReference>
<dbReference type="GO" id="GO:0004222">
    <property type="term" value="F:metalloendopeptidase activity"/>
    <property type="evidence" value="ECO:0007669"/>
    <property type="project" value="InterPro"/>
</dbReference>
<dbReference type="GO" id="GO:0016020">
    <property type="term" value="C:membrane"/>
    <property type="evidence" value="ECO:0007669"/>
    <property type="project" value="InterPro"/>
</dbReference>
<dbReference type="InterPro" id="IPR008915">
    <property type="entry name" value="Peptidase_M50"/>
</dbReference>
<keyword evidence="2 5" id="KW-0812">Transmembrane</keyword>
<gene>
    <name evidence="7" type="ORF">AArcSt11_01745</name>
</gene>
<dbReference type="Pfam" id="PF02163">
    <property type="entry name" value="Peptidase_M50"/>
    <property type="match status" value="1"/>
</dbReference>
<dbReference type="Proteomes" id="UP001202674">
    <property type="component" value="Unassembled WGS sequence"/>
</dbReference>